<gene>
    <name evidence="2" type="ORF">R1sor_009972</name>
</gene>
<feature type="region of interest" description="Disordered" evidence="1">
    <location>
        <begin position="551"/>
        <end position="571"/>
    </location>
</feature>
<feature type="compositionally biased region" description="Acidic residues" evidence="1">
    <location>
        <begin position="294"/>
        <end position="311"/>
    </location>
</feature>
<comment type="caution">
    <text evidence="2">The sequence shown here is derived from an EMBL/GenBank/DDBJ whole genome shotgun (WGS) entry which is preliminary data.</text>
</comment>
<proteinExistence type="predicted"/>
<reference evidence="2 3" key="1">
    <citation type="submission" date="2024-09" db="EMBL/GenBank/DDBJ databases">
        <title>Chromosome-scale assembly of Riccia sorocarpa.</title>
        <authorList>
            <person name="Paukszto L."/>
        </authorList>
    </citation>
    <scope>NUCLEOTIDE SEQUENCE [LARGE SCALE GENOMIC DNA]</scope>
    <source>
        <strain evidence="2">LP-2024</strain>
        <tissue evidence="2">Aerial parts of the thallus</tissue>
    </source>
</reference>
<sequence length="571" mass="61579">MAFRARRPGYHPISTSQFEETGTPLEDEEETGAAHDEDEEDDRQLNLENLDDPEANLRRQLEEEQEEGADGAEEGADEAEEGADGAEEGADGAESPVDAPTAEHIPEDNGEDEHGVNNDLEEGETPNSSVYNHTGDPSGDPVDLSLVPCRPPSGQFSGVVQETGLACEQLSEVVERTDLARGQFSEVVRETSLAPEQLSKAQTVREEPTPPTRADCLSEKNVVETEAGGSTSNQPVAASSNERNSSDNFDDIKAGDLGDSFAHNFVVAWRKKKVCRVGYHPISTSQFEETGTPLEDEEETGAAHDEDEEDDRQLNLENLDDPEANLRRQLEEEQEEGADGAEEGADEAEEGADGAEEGADGAESPVDAPTAEHIPEDNGEDEHGVNNDLEEGETPNSSVYNHTGDPSGDPVDLSLVPCRPPSGQFSGVVQETGLACEQLSEVVERTDLARGQFSEVVRETSLAPEQLSKAQTVREEPTPPTRADCLSEKNVVETEAGGSTSNQPVAASSNERNSSDNFDDIKAGDLGDSFAHNFVVAWRKKKSKLEEMTIPMSGWTQTDKNSSTRPCWSSS</sequence>
<feature type="compositionally biased region" description="Polar residues" evidence="1">
    <location>
        <begin position="497"/>
        <end position="516"/>
    </location>
</feature>
<feature type="region of interest" description="Disordered" evidence="1">
    <location>
        <begin position="192"/>
        <end position="257"/>
    </location>
</feature>
<dbReference type="AlphaFoldDB" id="A0ABD3HY35"/>
<protein>
    <submittedName>
        <fullName evidence="2">Uncharacterized protein</fullName>
    </submittedName>
</protein>
<dbReference type="Proteomes" id="UP001633002">
    <property type="component" value="Unassembled WGS sequence"/>
</dbReference>
<organism evidence="2 3">
    <name type="scientific">Riccia sorocarpa</name>
    <dbReference type="NCBI Taxonomy" id="122646"/>
    <lineage>
        <taxon>Eukaryota</taxon>
        <taxon>Viridiplantae</taxon>
        <taxon>Streptophyta</taxon>
        <taxon>Embryophyta</taxon>
        <taxon>Marchantiophyta</taxon>
        <taxon>Marchantiopsida</taxon>
        <taxon>Marchantiidae</taxon>
        <taxon>Marchantiales</taxon>
        <taxon>Ricciaceae</taxon>
        <taxon>Riccia</taxon>
    </lineage>
</organism>
<feature type="region of interest" description="Disordered" evidence="1">
    <location>
        <begin position="280"/>
        <end position="420"/>
    </location>
</feature>
<evidence type="ECO:0000313" key="3">
    <source>
        <dbReference type="Proteomes" id="UP001633002"/>
    </source>
</evidence>
<feature type="region of interest" description="Disordered" evidence="1">
    <location>
        <begin position="1"/>
        <end position="150"/>
    </location>
</feature>
<feature type="compositionally biased region" description="Polar residues" evidence="1">
    <location>
        <begin position="228"/>
        <end position="247"/>
    </location>
</feature>
<feature type="compositionally biased region" description="Polar residues" evidence="1">
    <location>
        <begin position="554"/>
        <end position="571"/>
    </location>
</feature>
<feature type="compositionally biased region" description="Basic and acidic residues" evidence="1">
    <location>
        <begin position="104"/>
        <end position="116"/>
    </location>
</feature>
<dbReference type="EMBL" id="JBJQOH010000002">
    <property type="protein sequence ID" value="KAL3695896.1"/>
    <property type="molecule type" value="Genomic_DNA"/>
</dbReference>
<feature type="compositionally biased region" description="Acidic residues" evidence="1">
    <location>
        <begin position="332"/>
        <end position="360"/>
    </location>
</feature>
<evidence type="ECO:0000256" key="1">
    <source>
        <dbReference type="SAM" id="MobiDB-lite"/>
    </source>
</evidence>
<keyword evidence="3" id="KW-1185">Reference proteome</keyword>
<feature type="compositionally biased region" description="Acidic residues" evidence="1">
    <location>
        <begin position="63"/>
        <end position="91"/>
    </location>
</feature>
<feature type="compositionally biased region" description="Basic and acidic residues" evidence="1">
    <location>
        <begin position="373"/>
        <end position="385"/>
    </location>
</feature>
<name>A0ABD3HY35_9MARC</name>
<feature type="region of interest" description="Disordered" evidence="1">
    <location>
        <begin position="462"/>
        <end position="523"/>
    </location>
</feature>
<evidence type="ECO:0000313" key="2">
    <source>
        <dbReference type="EMBL" id="KAL3695896.1"/>
    </source>
</evidence>
<feature type="compositionally biased region" description="Acidic residues" evidence="1">
    <location>
        <begin position="25"/>
        <end position="42"/>
    </location>
</feature>
<accession>A0ABD3HY35</accession>